<dbReference type="AlphaFoldDB" id="A0A484HH48"/>
<gene>
    <name evidence="1" type="ORF">EPICR_20260</name>
</gene>
<dbReference type="EMBL" id="CAACVI010000012">
    <property type="protein sequence ID" value="VEN73791.1"/>
    <property type="molecule type" value="Genomic_DNA"/>
</dbReference>
<dbReference type="InterPro" id="IPR035093">
    <property type="entry name" value="RelE/ParE_toxin_dom_sf"/>
</dbReference>
<reference evidence="1" key="1">
    <citation type="submission" date="2019-01" db="EMBL/GenBank/DDBJ databases">
        <authorList>
            <consortium name="Genoscope - CEA"/>
            <person name="William W."/>
        </authorList>
    </citation>
    <scope>NUCLEOTIDE SEQUENCE</scope>
    <source>
        <strain evidence="1">CR-1</strain>
    </source>
</reference>
<dbReference type="PANTHER" id="PTHR40266">
    <property type="entry name" value="TOXIN HIGB-1"/>
    <property type="match status" value="1"/>
</dbReference>
<dbReference type="PANTHER" id="PTHR40266:SF2">
    <property type="entry name" value="TOXIN HIGB-1"/>
    <property type="match status" value="1"/>
</dbReference>
<proteinExistence type="predicted"/>
<protein>
    <submittedName>
        <fullName evidence="1">Plasmid maintenance system killer protein</fullName>
    </submittedName>
</protein>
<name>A0A484HH48_9BACT</name>
<sequence>MIQSFACADTEKLFNDQWVRRFQSFERQARRKLMALHAAPSLEDLALNPGNKLHALKGNRKGQYAIRVNKQWRVCFRWRDGNAYRVEILDYH</sequence>
<dbReference type="InterPro" id="IPR007711">
    <property type="entry name" value="HigB-1"/>
</dbReference>
<accession>A0A484HH48</accession>
<dbReference type="Pfam" id="PF05015">
    <property type="entry name" value="HigB-like_toxin"/>
    <property type="match status" value="1"/>
</dbReference>
<dbReference type="SUPFAM" id="SSF143011">
    <property type="entry name" value="RelE-like"/>
    <property type="match status" value="1"/>
</dbReference>
<evidence type="ECO:0000313" key="1">
    <source>
        <dbReference type="EMBL" id="VEN73791.1"/>
    </source>
</evidence>
<dbReference type="Gene3D" id="3.30.2310.20">
    <property type="entry name" value="RelE-like"/>
    <property type="match status" value="1"/>
</dbReference>
<organism evidence="1">
    <name type="scientific">uncultured Desulfobacteraceae bacterium</name>
    <dbReference type="NCBI Taxonomy" id="218296"/>
    <lineage>
        <taxon>Bacteria</taxon>
        <taxon>Pseudomonadati</taxon>
        <taxon>Thermodesulfobacteriota</taxon>
        <taxon>Desulfobacteria</taxon>
        <taxon>Desulfobacterales</taxon>
        <taxon>Desulfobacteraceae</taxon>
        <taxon>environmental samples</taxon>
    </lineage>
</organism>